<dbReference type="Proteomes" id="UP001163321">
    <property type="component" value="Chromosome 8"/>
</dbReference>
<evidence type="ECO:0000313" key="1">
    <source>
        <dbReference type="EMBL" id="KAI9908163.1"/>
    </source>
</evidence>
<accession>A0ACC0VR06</accession>
<keyword evidence="2" id="KW-1185">Reference proteome</keyword>
<name>A0ACC0VR06_9STRA</name>
<reference evidence="1 2" key="1">
    <citation type="journal article" date="2022" name="bioRxiv">
        <title>The genome of the oomycete Peronosclerospora sorghi, a cosmopolitan pathogen of maize and sorghum, is inflated with dispersed pseudogenes.</title>
        <authorList>
            <person name="Fletcher K."/>
            <person name="Martin F."/>
            <person name="Isakeit T."/>
            <person name="Cavanaugh K."/>
            <person name="Magill C."/>
            <person name="Michelmore R."/>
        </authorList>
    </citation>
    <scope>NUCLEOTIDE SEQUENCE [LARGE SCALE GENOMIC DNA]</scope>
    <source>
        <strain evidence="1">P6</strain>
    </source>
</reference>
<organism evidence="1 2">
    <name type="scientific">Peronosclerospora sorghi</name>
    <dbReference type="NCBI Taxonomy" id="230839"/>
    <lineage>
        <taxon>Eukaryota</taxon>
        <taxon>Sar</taxon>
        <taxon>Stramenopiles</taxon>
        <taxon>Oomycota</taxon>
        <taxon>Peronosporomycetes</taxon>
        <taxon>Peronosporales</taxon>
        <taxon>Peronosporaceae</taxon>
        <taxon>Peronosclerospora</taxon>
    </lineage>
</organism>
<gene>
    <name evidence="1" type="ORF">PsorP6_004485</name>
</gene>
<evidence type="ECO:0000313" key="2">
    <source>
        <dbReference type="Proteomes" id="UP001163321"/>
    </source>
</evidence>
<sequence length="218" mass="21879">MDIPRVVHRLRSQRTGMVQTPLYAGAAAAAPRNTTALSQIVMSGNVSTFQADSGYNITSLTMPTNSQVNRVCSSSACMDSIDAVKQVASDECTIGPVQLYANVIKPVLQRCGVSTGSTAGSRSVSGAGSGSGPAVGDVGYGSHAGNAGSVASGSISGSRPMMKPPGTNTSQPNAPPSSPRPAPSPSHRSGGADAPTLSMCSPIAVLAAAVAIYTLRCN</sequence>
<proteinExistence type="predicted"/>
<dbReference type="EMBL" id="CM047587">
    <property type="protein sequence ID" value="KAI9908163.1"/>
    <property type="molecule type" value="Genomic_DNA"/>
</dbReference>
<protein>
    <submittedName>
        <fullName evidence="1">Uncharacterized protein</fullName>
    </submittedName>
</protein>
<comment type="caution">
    <text evidence="1">The sequence shown here is derived from an EMBL/GenBank/DDBJ whole genome shotgun (WGS) entry which is preliminary data.</text>
</comment>